<reference evidence="1 2" key="1">
    <citation type="journal article" date="2003" name="Int. J. Syst. Evol. Microbiol.">
        <title>Virgibacillus carmonensis sp. nov., Virgibacillus necropolis sp. nov. and Virgibacillus picturae sp. nov., three novel species isolated from deteriorated mural paintings, transfer of the species of the genus salibacillus to Virgibacillus, as Virgibacillus marismortui comb. nov. and Virgibacillus salexigens comb. nov., and emended description of the genus Virgibacillus.</title>
        <authorList>
            <person name="Heyrman J."/>
            <person name="Logan N.A."/>
            <person name="Busse H.J."/>
            <person name="Balcaen A."/>
            <person name="Lebbe L."/>
            <person name="Rodriguez-Diaz M."/>
            <person name="Swings J."/>
            <person name="De Vos P."/>
        </authorList>
    </citation>
    <scope>NUCLEOTIDE SEQUENCE [LARGE SCALE GENOMIC DNA]</scope>
    <source>
        <strain evidence="1 2">LMG 19488</strain>
    </source>
</reference>
<dbReference type="RefSeq" id="WP_089533891.1">
    <property type="nucleotide sequence ID" value="NZ_CP022437.1"/>
</dbReference>
<proteinExistence type="predicted"/>
<keyword evidence="2" id="KW-1185">Reference proteome</keyword>
<organism evidence="1 2">
    <name type="scientific">Virgibacillus necropolis</name>
    <dbReference type="NCBI Taxonomy" id="163877"/>
    <lineage>
        <taxon>Bacteria</taxon>
        <taxon>Bacillati</taxon>
        <taxon>Bacillota</taxon>
        <taxon>Bacilli</taxon>
        <taxon>Bacillales</taxon>
        <taxon>Bacillaceae</taxon>
        <taxon>Virgibacillus</taxon>
    </lineage>
</organism>
<dbReference type="AlphaFoldDB" id="A0A221MGW6"/>
<evidence type="ECO:0000313" key="1">
    <source>
        <dbReference type="EMBL" id="ASN06896.1"/>
    </source>
</evidence>
<name>A0A221MGW6_9BACI</name>
<gene>
    <name evidence="1" type="ORF">CFK40_18710</name>
</gene>
<protein>
    <recommendedName>
        <fullName evidence="3">YfkD-like protein</fullName>
    </recommendedName>
</protein>
<dbReference type="OrthoDB" id="2690238at2"/>
<dbReference type="Pfam" id="PF14167">
    <property type="entry name" value="YfkD"/>
    <property type="match status" value="1"/>
</dbReference>
<evidence type="ECO:0000313" key="2">
    <source>
        <dbReference type="Proteomes" id="UP000204391"/>
    </source>
</evidence>
<sequence length="264" mass="29665">MNRTLLIWTVTALICLMTVFPTSSFSKEKKAKDFTVPNHVLTISKENTYSNSSEDQEIVEPSEATKEFIEKLDIPVENPDLIKMLNESSVNPSPFSIGYRGMIYLGRWALNYSSSDTSVNWEYQKINTNEQSNFGGEGPQQMHFTQKEQKEITGALVNKIASPDDVKKMILLDAIKETDLPLSYQTVIGKDTQKDNEYTIPVNKTGKLTAYVPAVINKGKVTFGDVYIQLKGNKKSIQIKNVTKQGIGAWIPIQDHLAFSFTLN</sequence>
<dbReference type="Proteomes" id="UP000204391">
    <property type="component" value="Chromosome"/>
</dbReference>
<accession>A0A221MGW6</accession>
<dbReference type="EMBL" id="CP022437">
    <property type="protein sequence ID" value="ASN06896.1"/>
    <property type="molecule type" value="Genomic_DNA"/>
</dbReference>
<dbReference type="KEGG" id="vne:CFK40_18710"/>
<dbReference type="InterPro" id="IPR025548">
    <property type="entry name" value="YfkD"/>
</dbReference>
<evidence type="ECO:0008006" key="3">
    <source>
        <dbReference type="Google" id="ProtNLM"/>
    </source>
</evidence>